<protein>
    <submittedName>
        <fullName evidence="3">Acyl carrier protein</fullName>
    </submittedName>
</protein>
<feature type="domain" description="Carrier" evidence="2">
    <location>
        <begin position="52"/>
        <end position="127"/>
    </location>
</feature>
<evidence type="ECO:0000256" key="1">
    <source>
        <dbReference type="SAM" id="MobiDB-lite"/>
    </source>
</evidence>
<evidence type="ECO:0000313" key="3">
    <source>
        <dbReference type="EMBL" id="QEV58204.1"/>
    </source>
</evidence>
<dbReference type="PROSITE" id="PS50075">
    <property type="entry name" value="CARRIER"/>
    <property type="match status" value="1"/>
</dbReference>
<feature type="compositionally biased region" description="Basic and acidic residues" evidence="1">
    <location>
        <begin position="32"/>
        <end position="44"/>
    </location>
</feature>
<reference evidence="3 4" key="1">
    <citation type="submission" date="2017-09" db="EMBL/GenBank/DDBJ databases">
        <authorList>
            <person name="Lee N."/>
            <person name="Cho B.-K."/>
        </authorList>
    </citation>
    <scope>NUCLEOTIDE SEQUENCE [LARGE SCALE GENOMIC DNA]</scope>
    <source>
        <strain evidence="3 4">ATCC 27465</strain>
    </source>
</reference>
<dbReference type="EMBL" id="CP023690">
    <property type="protein sequence ID" value="QEV58204.1"/>
    <property type="molecule type" value="Genomic_DNA"/>
</dbReference>
<evidence type="ECO:0000259" key="2">
    <source>
        <dbReference type="PROSITE" id="PS50075"/>
    </source>
</evidence>
<sequence>MAHRKRHRSRRRRSTRRLNHTPSPESLESLESPERASTDGRDRNVSGNRTAGVDLEDLRALVAEELELPLDDVTDDADLKNELDVDSLTAMEVAVQIEKKYRIKIDEEEIKTLTTLTVIHRIVSAKVGAA</sequence>
<name>A0A5P2X3A8_STRST</name>
<dbReference type="InterPro" id="IPR036736">
    <property type="entry name" value="ACP-like_sf"/>
</dbReference>
<dbReference type="AlphaFoldDB" id="A0A5P2X3A8"/>
<gene>
    <name evidence="3" type="ORF">CP982_05335</name>
</gene>
<dbReference type="KEGG" id="sspb:CP982_05335"/>
<dbReference type="InterPro" id="IPR009081">
    <property type="entry name" value="PP-bd_ACP"/>
</dbReference>
<dbReference type="Pfam" id="PF00550">
    <property type="entry name" value="PP-binding"/>
    <property type="match status" value="1"/>
</dbReference>
<proteinExistence type="predicted"/>
<feature type="compositionally biased region" description="Basic residues" evidence="1">
    <location>
        <begin position="1"/>
        <end position="19"/>
    </location>
</feature>
<dbReference type="Proteomes" id="UP000326505">
    <property type="component" value="Chromosome"/>
</dbReference>
<dbReference type="OrthoDB" id="5523836at2"/>
<evidence type="ECO:0000313" key="4">
    <source>
        <dbReference type="Proteomes" id="UP000326505"/>
    </source>
</evidence>
<dbReference type="SUPFAM" id="SSF47336">
    <property type="entry name" value="ACP-like"/>
    <property type="match status" value="1"/>
</dbReference>
<dbReference type="Gene3D" id="1.10.1200.10">
    <property type="entry name" value="ACP-like"/>
    <property type="match status" value="1"/>
</dbReference>
<feature type="region of interest" description="Disordered" evidence="1">
    <location>
        <begin position="1"/>
        <end position="50"/>
    </location>
</feature>
<organism evidence="3 4">
    <name type="scientific">Streptomyces spectabilis</name>
    <dbReference type="NCBI Taxonomy" id="68270"/>
    <lineage>
        <taxon>Bacteria</taxon>
        <taxon>Bacillati</taxon>
        <taxon>Actinomycetota</taxon>
        <taxon>Actinomycetes</taxon>
        <taxon>Kitasatosporales</taxon>
        <taxon>Streptomycetaceae</taxon>
        <taxon>Streptomyces</taxon>
    </lineage>
</organism>
<accession>A0A5P2X3A8</accession>